<sequence length="57" mass="6484">MSWRFVLNRSVRTMTTLSWHSAAAFGPYVFPSLILSCFGANLHHFAHGYCHLVPFCP</sequence>
<proteinExistence type="predicted"/>
<gene>
    <name evidence="1" type="ORF">COLO4_16513</name>
</gene>
<keyword evidence="2" id="KW-1185">Reference proteome</keyword>
<evidence type="ECO:0000313" key="2">
    <source>
        <dbReference type="Proteomes" id="UP000187203"/>
    </source>
</evidence>
<reference evidence="2" key="1">
    <citation type="submission" date="2013-09" db="EMBL/GenBank/DDBJ databases">
        <title>Corchorus olitorius genome sequencing.</title>
        <authorList>
            <person name="Alam M."/>
            <person name="Haque M.S."/>
            <person name="Islam M.S."/>
            <person name="Emdad E.M."/>
            <person name="Islam M.M."/>
            <person name="Ahmed B."/>
            <person name="Halim A."/>
            <person name="Hossen Q.M.M."/>
            <person name="Hossain M.Z."/>
            <person name="Ahmed R."/>
            <person name="Khan M.M."/>
            <person name="Islam R."/>
            <person name="Rashid M.M."/>
            <person name="Khan S.A."/>
            <person name="Rahman M.S."/>
            <person name="Alam M."/>
            <person name="Yahiya A.S."/>
            <person name="Khan M.S."/>
            <person name="Azam M.S."/>
            <person name="Haque T."/>
            <person name="Lashkar M.Z.H."/>
            <person name="Akhand A.I."/>
            <person name="Morshed G."/>
            <person name="Roy S."/>
            <person name="Uddin K.S."/>
            <person name="Rabeya T."/>
            <person name="Hossain A.S."/>
            <person name="Chowdhury A."/>
            <person name="Snigdha A.R."/>
            <person name="Mortoza M.S."/>
            <person name="Matin S.A."/>
            <person name="Hoque S.M.E."/>
            <person name="Islam M.K."/>
            <person name="Roy D.K."/>
            <person name="Haider R."/>
            <person name="Moosa M.M."/>
            <person name="Elias S.M."/>
            <person name="Hasan A.M."/>
            <person name="Jahan S."/>
            <person name="Shafiuddin M."/>
            <person name="Mahmood N."/>
            <person name="Shommy N.S."/>
        </authorList>
    </citation>
    <scope>NUCLEOTIDE SEQUENCE [LARGE SCALE GENOMIC DNA]</scope>
    <source>
        <strain evidence="2">cv. O-4</strain>
    </source>
</reference>
<name>A0A1R3JH48_9ROSI</name>
<accession>A0A1R3JH48</accession>
<protein>
    <submittedName>
        <fullName evidence="1">Uncharacterized protein</fullName>
    </submittedName>
</protein>
<evidence type="ECO:0000313" key="1">
    <source>
        <dbReference type="EMBL" id="OMO94121.1"/>
    </source>
</evidence>
<comment type="caution">
    <text evidence="1">The sequence shown here is derived from an EMBL/GenBank/DDBJ whole genome shotgun (WGS) entry which is preliminary data.</text>
</comment>
<dbReference type="AlphaFoldDB" id="A0A1R3JH48"/>
<organism evidence="1 2">
    <name type="scientific">Corchorus olitorius</name>
    <dbReference type="NCBI Taxonomy" id="93759"/>
    <lineage>
        <taxon>Eukaryota</taxon>
        <taxon>Viridiplantae</taxon>
        <taxon>Streptophyta</taxon>
        <taxon>Embryophyta</taxon>
        <taxon>Tracheophyta</taxon>
        <taxon>Spermatophyta</taxon>
        <taxon>Magnoliopsida</taxon>
        <taxon>eudicotyledons</taxon>
        <taxon>Gunneridae</taxon>
        <taxon>Pentapetalae</taxon>
        <taxon>rosids</taxon>
        <taxon>malvids</taxon>
        <taxon>Malvales</taxon>
        <taxon>Malvaceae</taxon>
        <taxon>Grewioideae</taxon>
        <taxon>Apeibeae</taxon>
        <taxon>Corchorus</taxon>
    </lineage>
</organism>
<dbReference type="Proteomes" id="UP000187203">
    <property type="component" value="Unassembled WGS sequence"/>
</dbReference>
<dbReference type="EMBL" id="AWUE01016124">
    <property type="protein sequence ID" value="OMO94121.1"/>
    <property type="molecule type" value="Genomic_DNA"/>
</dbReference>